<gene>
    <name evidence="1" type="ORF">G7066_08745</name>
</gene>
<organism evidence="1 2">
    <name type="scientific">Leucobacter coleopterorum</name>
    <dbReference type="NCBI Taxonomy" id="2714933"/>
    <lineage>
        <taxon>Bacteria</taxon>
        <taxon>Bacillati</taxon>
        <taxon>Actinomycetota</taxon>
        <taxon>Actinomycetes</taxon>
        <taxon>Micrococcales</taxon>
        <taxon>Microbacteriaceae</taxon>
        <taxon>Leucobacter</taxon>
    </lineage>
</organism>
<keyword evidence="2" id="KW-1185">Reference proteome</keyword>
<evidence type="ECO:0000313" key="1">
    <source>
        <dbReference type="EMBL" id="QIM18677.1"/>
    </source>
</evidence>
<name>A0ABX6JWQ3_9MICO</name>
<dbReference type="EMBL" id="CP049933">
    <property type="protein sequence ID" value="QIM18677.1"/>
    <property type="molecule type" value="Genomic_DNA"/>
</dbReference>
<sequence length="216" mass="24736">MAKLIAVTTPRFWWRTTPSQVRHWVPKDPDVEDRKQRHLDRDDQRWARIASAVAQVGEKLATGDWQVESEHPTHGFVALDEYPGELTQTEQDIVSSWFTTAEAVRFDPWFEPLTNGRHRLWQTMPHFGTGSIPILGDTLGYANPVDTKALGDVWPKMYAQNLEELDSLDWFDAKDPLNIAFRNSLATATSGEIPSATTAIPSPAPIRRLRWQFWTR</sequence>
<protein>
    <submittedName>
        <fullName evidence="1">Uncharacterized protein</fullName>
    </submittedName>
</protein>
<evidence type="ECO:0000313" key="2">
    <source>
        <dbReference type="Proteomes" id="UP000503441"/>
    </source>
</evidence>
<proteinExistence type="predicted"/>
<reference evidence="1 2" key="1">
    <citation type="submission" date="2020-03" db="EMBL/GenBank/DDBJ databases">
        <title>Leucobacter sp. nov., isolated from beetles.</title>
        <authorList>
            <person name="Hyun D.-W."/>
            <person name="Bae J.-W."/>
        </authorList>
    </citation>
    <scope>NUCLEOTIDE SEQUENCE [LARGE SCALE GENOMIC DNA]</scope>
    <source>
        <strain evidence="1 2">HDW9A</strain>
    </source>
</reference>
<dbReference type="RefSeq" id="WP_166330500.1">
    <property type="nucleotide sequence ID" value="NZ_CP049933.1"/>
</dbReference>
<dbReference type="Proteomes" id="UP000503441">
    <property type="component" value="Chromosome"/>
</dbReference>
<accession>A0ABX6JWQ3</accession>